<dbReference type="GO" id="GO:0007399">
    <property type="term" value="P:nervous system development"/>
    <property type="evidence" value="ECO:0007669"/>
    <property type="project" value="TreeGrafter"/>
</dbReference>
<dbReference type="PANTHER" id="PTHR14549:SF2">
    <property type="entry name" value="TRANSMEMBRANE PROTEIN 223"/>
    <property type="match status" value="1"/>
</dbReference>
<comment type="caution">
    <text evidence="2">The sequence shown here is derived from an EMBL/GenBank/DDBJ whole genome shotgun (WGS) entry which is preliminary data.</text>
</comment>
<proteinExistence type="predicted"/>
<dbReference type="AlphaFoldDB" id="A0AAU9TUI8"/>
<keyword evidence="1" id="KW-0472">Membrane</keyword>
<accession>A0AAU9TUI8</accession>
<keyword evidence="1" id="KW-0812">Transmembrane</keyword>
<evidence type="ECO:0000313" key="3">
    <source>
        <dbReference type="Proteomes" id="UP001153954"/>
    </source>
</evidence>
<sequence>MSFLSYAPVILKRVSKLGYSINRIPSLIRNEKSFSSVTKTIHDVNTNVAKDVILYKYENPKFYMYMNIFAVVQYMFWTYLGLFALQNLRDAPVDRSTITDETPWYRKINLGENKYRNTLGAVSVIIGTGSLAMIWMYTLKSVRFLILNKGGRHLTFVTYAPFGNNRIMKVPIENVCCKESRKIAKVQLPLKVKNTLMHYMLDMRGEFKNPLLFDCTAGLKRVW</sequence>
<evidence type="ECO:0000256" key="1">
    <source>
        <dbReference type="SAM" id="Phobius"/>
    </source>
</evidence>
<dbReference type="PANTHER" id="PTHR14549">
    <property type="entry name" value="TRANSMEMBRANE PROTEIN 223"/>
    <property type="match status" value="1"/>
</dbReference>
<keyword evidence="1" id="KW-1133">Transmembrane helix</keyword>
<gene>
    <name evidence="2" type="ORF">EEDITHA_LOCUS6749</name>
</gene>
<evidence type="ECO:0000313" key="2">
    <source>
        <dbReference type="EMBL" id="CAH2090826.1"/>
    </source>
</evidence>
<dbReference type="EMBL" id="CAKOGL010000010">
    <property type="protein sequence ID" value="CAH2090826.1"/>
    <property type="molecule type" value="Genomic_DNA"/>
</dbReference>
<feature type="transmembrane region" description="Helical" evidence="1">
    <location>
        <begin position="62"/>
        <end position="85"/>
    </location>
</feature>
<evidence type="ECO:0008006" key="4">
    <source>
        <dbReference type="Google" id="ProtNLM"/>
    </source>
</evidence>
<dbReference type="GO" id="GO:0005739">
    <property type="term" value="C:mitochondrion"/>
    <property type="evidence" value="ECO:0007669"/>
    <property type="project" value="TreeGrafter"/>
</dbReference>
<reference evidence="2" key="1">
    <citation type="submission" date="2022-03" db="EMBL/GenBank/DDBJ databases">
        <authorList>
            <person name="Tunstrom K."/>
        </authorList>
    </citation>
    <scope>NUCLEOTIDE SEQUENCE</scope>
</reference>
<dbReference type="InterPro" id="IPR045325">
    <property type="entry name" value="TMEM70/TMEM186/TMEM223"/>
</dbReference>
<keyword evidence="3" id="KW-1185">Reference proteome</keyword>
<dbReference type="Pfam" id="PF06979">
    <property type="entry name" value="TMEM70"/>
    <property type="match status" value="1"/>
</dbReference>
<feature type="transmembrane region" description="Helical" evidence="1">
    <location>
        <begin position="119"/>
        <end position="139"/>
    </location>
</feature>
<organism evidence="2 3">
    <name type="scientific">Euphydryas editha</name>
    <name type="common">Edith's checkerspot</name>
    <dbReference type="NCBI Taxonomy" id="104508"/>
    <lineage>
        <taxon>Eukaryota</taxon>
        <taxon>Metazoa</taxon>
        <taxon>Ecdysozoa</taxon>
        <taxon>Arthropoda</taxon>
        <taxon>Hexapoda</taxon>
        <taxon>Insecta</taxon>
        <taxon>Pterygota</taxon>
        <taxon>Neoptera</taxon>
        <taxon>Endopterygota</taxon>
        <taxon>Lepidoptera</taxon>
        <taxon>Glossata</taxon>
        <taxon>Ditrysia</taxon>
        <taxon>Papilionoidea</taxon>
        <taxon>Nymphalidae</taxon>
        <taxon>Nymphalinae</taxon>
        <taxon>Euphydryas</taxon>
    </lineage>
</organism>
<dbReference type="Proteomes" id="UP001153954">
    <property type="component" value="Unassembled WGS sequence"/>
</dbReference>
<protein>
    <recommendedName>
        <fullName evidence="4">Transmembrane protein 223</fullName>
    </recommendedName>
</protein>
<dbReference type="InterPro" id="IPR026100">
    <property type="entry name" value="Tmem223"/>
</dbReference>
<name>A0AAU9TUI8_EUPED</name>